<name>A0ABW3SE47_9BACL</name>
<gene>
    <name evidence="2" type="ORF">ACFQ2Z_14055</name>
</gene>
<dbReference type="Pfam" id="PF19773">
    <property type="entry name" value="DUF6259"/>
    <property type="match status" value="1"/>
</dbReference>
<accession>A0ABW3SE47</accession>
<organism evidence="2 3">
    <name type="scientific">Paenibacillus timonensis</name>
    <dbReference type="NCBI Taxonomy" id="225915"/>
    <lineage>
        <taxon>Bacteria</taxon>
        <taxon>Bacillati</taxon>
        <taxon>Bacillota</taxon>
        <taxon>Bacilli</taxon>
        <taxon>Bacillales</taxon>
        <taxon>Paenibacillaceae</taxon>
        <taxon>Paenibacillus</taxon>
    </lineage>
</organism>
<evidence type="ECO:0000313" key="2">
    <source>
        <dbReference type="EMBL" id="MFD1182485.1"/>
    </source>
</evidence>
<dbReference type="EMBL" id="JBHTKZ010000026">
    <property type="protein sequence ID" value="MFD1182485.1"/>
    <property type="molecule type" value="Genomic_DNA"/>
</dbReference>
<comment type="caution">
    <text evidence="2">The sequence shown here is derived from an EMBL/GenBank/DDBJ whole genome shotgun (WGS) entry which is preliminary data.</text>
</comment>
<dbReference type="RefSeq" id="WP_240269672.1">
    <property type="nucleotide sequence ID" value="NZ_JAKSXN010000029.1"/>
</dbReference>
<keyword evidence="3" id="KW-1185">Reference proteome</keyword>
<evidence type="ECO:0000313" key="3">
    <source>
        <dbReference type="Proteomes" id="UP001597211"/>
    </source>
</evidence>
<evidence type="ECO:0000259" key="1">
    <source>
        <dbReference type="Pfam" id="PF19773"/>
    </source>
</evidence>
<feature type="domain" description="DUF6259" evidence="1">
    <location>
        <begin position="229"/>
        <end position="533"/>
    </location>
</feature>
<reference evidence="3" key="1">
    <citation type="journal article" date="2019" name="Int. J. Syst. Evol. Microbiol.">
        <title>The Global Catalogue of Microorganisms (GCM) 10K type strain sequencing project: providing services to taxonomists for standard genome sequencing and annotation.</title>
        <authorList>
            <consortium name="The Broad Institute Genomics Platform"/>
            <consortium name="The Broad Institute Genome Sequencing Center for Infectious Disease"/>
            <person name="Wu L."/>
            <person name="Ma J."/>
        </authorList>
    </citation>
    <scope>NUCLEOTIDE SEQUENCE [LARGE SCALE GENOMIC DNA]</scope>
    <source>
        <strain evidence="3">CCUG 48216</strain>
    </source>
</reference>
<proteinExistence type="predicted"/>
<protein>
    <submittedName>
        <fullName evidence="2">DUF6259 domain-containing protein</fullName>
    </submittedName>
</protein>
<dbReference type="InterPro" id="IPR046226">
    <property type="entry name" value="DUF6259"/>
</dbReference>
<dbReference type="Proteomes" id="UP001597211">
    <property type="component" value="Unassembled WGS sequence"/>
</dbReference>
<sequence>MIELENTRLYVGLSEENGAIVSLRDRSNGREYIEPGRTGGDVFRLETEAGTSGGFRGFAYEIRQGEGYRECLLRWQSQAGPTVTGTVRLREDADLLEFRCGVENAADGPPVISLEYPILSGLGAITDGGEDDVVVHSFATGFQVRNPLKHFRHDGMGFRYMPYPESFSGAAMQFFAYYGKGRGGLYFAALDPEGYAKWLNFYKSEGGLLEASFIHACEDIGAGKGIEVSYVMEVQLLRGQGWPEAAGLYKAWAVQQSWCAKGTLAERRDRGDAGLFRWLYEEAGAATFGVNAGYDRTKWLRKYRERIGTPLFHILGPDWSKAPQTFGRGVPGGYDDWFPTRFNLDNITCIREQGDRFAPFEFDYLFNFAGADGERAKAAAQRFPEDKKSIDAYRFPFLCPAAPFTRELHQRRDETLQREADVDAIYYDISANNILKACHDESHGHPIGGGKAINDAYRSNYAETKAAMGQAAGRYVPMGTEMMNETVMDVLDFYQARAGGQPAAPLEGYPFRELLKSGDVELVPLFTYVYHEYGPVRLDGWGKLTAEIGDLFYFTVARTYLWGGLYELNYEYSPMEALDGVENGSDEHYAAFEPRGYAFAEERADYLSLFAALRTGTGNKYLAYGEMLPPLPLDAGRLTLDWFHYNHGIGSLEYNDAGSLSVERIVHAVWKYRDESVGLFFANVSEEAREVALCPGDLPVTGSVMELRYHMYSPGPERREPETVKADAQELKLTIPPRCVVLLEALLHPVKRTREE</sequence>